<gene>
    <name evidence="7" type="ORF">GCM10007301_51000</name>
</gene>
<keyword evidence="8" id="KW-1185">Reference proteome</keyword>
<dbReference type="SUPFAM" id="SSF46689">
    <property type="entry name" value="Homeodomain-like"/>
    <property type="match status" value="1"/>
</dbReference>
<dbReference type="InterPro" id="IPR039538">
    <property type="entry name" value="BetI_C"/>
</dbReference>
<feature type="DNA-binding region" description="H-T-H motif" evidence="5">
    <location>
        <begin position="37"/>
        <end position="56"/>
    </location>
</feature>
<dbReference type="EMBL" id="BMCT01000010">
    <property type="protein sequence ID" value="GGF84817.1"/>
    <property type="molecule type" value="Genomic_DNA"/>
</dbReference>
<evidence type="ECO:0000313" key="8">
    <source>
        <dbReference type="Proteomes" id="UP000606044"/>
    </source>
</evidence>
<dbReference type="GO" id="GO:0000976">
    <property type="term" value="F:transcription cis-regulatory region binding"/>
    <property type="evidence" value="ECO:0007669"/>
    <property type="project" value="TreeGrafter"/>
</dbReference>
<protein>
    <submittedName>
        <fullName evidence="7">TetR family transcriptional regulator</fullName>
    </submittedName>
</protein>
<organism evidence="7 8">
    <name type="scientific">Azorhizobium oxalatiphilum</name>
    <dbReference type="NCBI Taxonomy" id="980631"/>
    <lineage>
        <taxon>Bacteria</taxon>
        <taxon>Pseudomonadati</taxon>
        <taxon>Pseudomonadota</taxon>
        <taxon>Alphaproteobacteria</taxon>
        <taxon>Hyphomicrobiales</taxon>
        <taxon>Xanthobacteraceae</taxon>
        <taxon>Azorhizobium</taxon>
    </lineage>
</organism>
<dbReference type="InterPro" id="IPR050109">
    <property type="entry name" value="HTH-type_TetR-like_transc_reg"/>
</dbReference>
<dbReference type="PANTHER" id="PTHR30055">
    <property type="entry name" value="HTH-TYPE TRANSCRIPTIONAL REGULATOR RUTR"/>
    <property type="match status" value="1"/>
</dbReference>
<evidence type="ECO:0000256" key="1">
    <source>
        <dbReference type="ARBA" id="ARBA00022491"/>
    </source>
</evidence>
<evidence type="ECO:0000256" key="5">
    <source>
        <dbReference type="PROSITE-ProRule" id="PRU00335"/>
    </source>
</evidence>
<keyword evidence="4" id="KW-0804">Transcription</keyword>
<dbReference type="Pfam" id="PF00440">
    <property type="entry name" value="TetR_N"/>
    <property type="match status" value="1"/>
</dbReference>
<dbReference type="Gene3D" id="1.10.357.10">
    <property type="entry name" value="Tetracycline Repressor, domain 2"/>
    <property type="match status" value="1"/>
</dbReference>
<evidence type="ECO:0000259" key="6">
    <source>
        <dbReference type="PROSITE" id="PS50977"/>
    </source>
</evidence>
<sequence>MSLVETHTQQDHRNEQRQRILSAAATCFARDGFHGTSMQKVCAEASMSPGALYRYFPSKEAIIAAIVENERAERARVFDNVSRSANLIEGLIGCMMEFLADDSASCAELSPEILAEASRNPKLREIIEPFEEETRQMIRALILGAQQTGEIDPAIDPDDLQVLFSAIGDGLILHRQMHPHWQVRERLPTFGRLIARMVAPPVKATQP</sequence>
<reference evidence="7" key="1">
    <citation type="journal article" date="2014" name="Int. J. Syst. Evol. Microbiol.">
        <title>Complete genome sequence of Corynebacterium casei LMG S-19264T (=DSM 44701T), isolated from a smear-ripened cheese.</title>
        <authorList>
            <consortium name="US DOE Joint Genome Institute (JGI-PGF)"/>
            <person name="Walter F."/>
            <person name="Albersmeier A."/>
            <person name="Kalinowski J."/>
            <person name="Ruckert C."/>
        </authorList>
    </citation>
    <scope>NUCLEOTIDE SEQUENCE</scope>
    <source>
        <strain evidence="7">CCM 7897</strain>
    </source>
</reference>
<keyword evidence="1" id="KW-0678">Repressor</keyword>
<proteinExistence type="predicted"/>
<evidence type="ECO:0000313" key="7">
    <source>
        <dbReference type="EMBL" id="GGF84817.1"/>
    </source>
</evidence>
<dbReference type="PANTHER" id="PTHR30055:SF226">
    <property type="entry name" value="HTH-TYPE TRANSCRIPTIONAL REGULATOR PKSA"/>
    <property type="match status" value="1"/>
</dbReference>
<keyword evidence="3 5" id="KW-0238">DNA-binding</keyword>
<accession>A0A917FI46</accession>
<evidence type="ECO:0000256" key="4">
    <source>
        <dbReference type="ARBA" id="ARBA00023163"/>
    </source>
</evidence>
<dbReference type="PRINTS" id="PR00455">
    <property type="entry name" value="HTHTETR"/>
</dbReference>
<dbReference type="RefSeq" id="WP_244644658.1">
    <property type="nucleotide sequence ID" value="NZ_BMCT01000010.1"/>
</dbReference>
<dbReference type="PROSITE" id="PS50977">
    <property type="entry name" value="HTH_TETR_2"/>
    <property type="match status" value="1"/>
</dbReference>
<comment type="caution">
    <text evidence="7">The sequence shown here is derived from an EMBL/GenBank/DDBJ whole genome shotgun (WGS) entry which is preliminary data.</text>
</comment>
<dbReference type="AlphaFoldDB" id="A0A917FI46"/>
<name>A0A917FI46_9HYPH</name>
<evidence type="ECO:0000256" key="3">
    <source>
        <dbReference type="ARBA" id="ARBA00023125"/>
    </source>
</evidence>
<dbReference type="GO" id="GO:0003700">
    <property type="term" value="F:DNA-binding transcription factor activity"/>
    <property type="evidence" value="ECO:0007669"/>
    <property type="project" value="TreeGrafter"/>
</dbReference>
<dbReference type="InterPro" id="IPR001647">
    <property type="entry name" value="HTH_TetR"/>
</dbReference>
<dbReference type="Proteomes" id="UP000606044">
    <property type="component" value="Unassembled WGS sequence"/>
</dbReference>
<keyword evidence="2" id="KW-0805">Transcription regulation</keyword>
<reference evidence="7" key="2">
    <citation type="submission" date="2020-09" db="EMBL/GenBank/DDBJ databases">
        <authorList>
            <person name="Sun Q."/>
            <person name="Sedlacek I."/>
        </authorList>
    </citation>
    <scope>NUCLEOTIDE SEQUENCE</scope>
    <source>
        <strain evidence="7">CCM 7897</strain>
    </source>
</reference>
<dbReference type="Pfam" id="PF13977">
    <property type="entry name" value="TetR_C_6"/>
    <property type="match status" value="1"/>
</dbReference>
<feature type="domain" description="HTH tetR-type" evidence="6">
    <location>
        <begin position="14"/>
        <end position="74"/>
    </location>
</feature>
<dbReference type="InterPro" id="IPR036271">
    <property type="entry name" value="Tet_transcr_reg_TetR-rel_C_sf"/>
</dbReference>
<dbReference type="InterPro" id="IPR009057">
    <property type="entry name" value="Homeodomain-like_sf"/>
</dbReference>
<dbReference type="SUPFAM" id="SSF48498">
    <property type="entry name" value="Tetracyclin repressor-like, C-terminal domain"/>
    <property type="match status" value="1"/>
</dbReference>
<evidence type="ECO:0000256" key="2">
    <source>
        <dbReference type="ARBA" id="ARBA00023015"/>
    </source>
</evidence>